<evidence type="ECO:0000256" key="1">
    <source>
        <dbReference type="SAM" id="Phobius"/>
    </source>
</evidence>
<reference evidence="3" key="2">
    <citation type="submission" date="2020-03" db="EMBL/GenBank/DDBJ databases">
        <title>Complete Genome Sequences of Extremely Thermoacidophilic, Metal-Mobilizing Type-Strain Members of the Archaeal Family Sulfolobaceae: Acidianus brierleyi DSM-1651T, Acidianus sulfidivorans DSM-18786T, Metallosphaera hakonensis DSM-7519T, and Metallosphaera prunae DSM-10039T.</title>
        <authorList>
            <person name="Counts J.A."/>
            <person name="Kelly R.M."/>
        </authorList>
    </citation>
    <scope>NUCLEOTIDE SEQUENCE [LARGE SCALE GENOMIC DNA]</scope>
    <source>
        <strain evidence="3">HO1-1</strain>
    </source>
</reference>
<evidence type="ECO:0000313" key="3">
    <source>
        <dbReference type="Proteomes" id="UP000247586"/>
    </source>
</evidence>
<dbReference type="AlphaFoldDB" id="A0A2U9IQZ6"/>
<feature type="transmembrane region" description="Helical" evidence="1">
    <location>
        <begin position="12"/>
        <end position="36"/>
    </location>
</feature>
<name>A0A2U9IQZ6_9CREN</name>
<accession>A0A2U9IQZ6</accession>
<feature type="transmembrane region" description="Helical" evidence="1">
    <location>
        <begin position="48"/>
        <end position="67"/>
    </location>
</feature>
<keyword evidence="1" id="KW-0472">Membrane</keyword>
<dbReference type="EMBL" id="CP029287">
    <property type="protein sequence ID" value="AWR98435.1"/>
    <property type="molecule type" value="Genomic_DNA"/>
</dbReference>
<protein>
    <submittedName>
        <fullName evidence="2">Uncharacterized protein</fullName>
    </submittedName>
</protein>
<proteinExistence type="predicted"/>
<dbReference type="STRING" id="1293036.GCA_001315825_01768"/>
<gene>
    <name evidence="2" type="ORF">DFR87_00475</name>
</gene>
<dbReference type="Proteomes" id="UP000247586">
    <property type="component" value="Chromosome"/>
</dbReference>
<reference evidence="3" key="3">
    <citation type="submission" date="2020-03" db="EMBL/GenBank/DDBJ databases">
        <title>Sequencing and Assembly of Multiple Reported Metal-Biooxidizing Members of the Extremely Thermoacidophilic Archaeal Family Sulfolobaceae.</title>
        <authorList>
            <person name="Counts J.A."/>
            <person name="Kelly R.M."/>
        </authorList>
    </citation>
    <scope>NUCLEOTIDE SEQUENCE [LARGE SCALE GENOMIC DNA]</scope>
    <source>
        <strain evidence="3">HO1-1</strain>
    </source>
</reference>
<keyword evidence="3" id="KW-1185">Reference proteome</keyword>
<keyword evidence="1" id="KW-0812">Transmembrane</keyword>
<sequence>MAMLIMGMDSILPIALLIDPIFLGWILSLVLVLLMLNHAIMKAIVGSLLHYTGGFRPSILGLGRWYVSNYLLSAEPVYVMVITSFGYLNLLLFVATYISLRVITWILLLFMKNEGVKRLCSLNYDRVRLIVALILTLSVILRGVS</sequence>
<feature type="transmembrane region" description="Helical" evidence="1">
    <location>
        <begin position="87"/>
        <end position="111"/>
    </location>
</feature>
<keyword evidence="1" id="KW-1133">Transmembrane helix</keyword>
<feature type="transmembrane region" description="Helical" evidence="1">
    <location>
        <begin position="127"/>
        <end position="144"/>
    </location>
</feature>
<evidence type="ECO:0000313" key="2">
    <source>
        <dbReference type="EMBL" id="AWR98435.1"/>
    </source>
</evidence>
<dbReference type="KEGG" id="mhk:DFR87_00475"/>
<organism evidence="2 3">
    <name type="scientific">Metallosphaera hakonensis JCM 8857 = DSM 7519</name>
    <dbReference type="NCBI Taxonomy" id="1293036"/>
    <lineage>
        <taxon>Archaea</taxon>
        <taxon>Thermoproteota</taxon>
        <taxon>Thermoprotei</taxon>
        <taxon>Sulfolobales</taxon>
        <taxon>Sulfolobaceae</taxon>
        <taxon>Metallosphaera</taxon>
    </lineage>
</organism>
<reference evidence="2 3" key="1">
    <citation type="submission" date="2018-05" db="EMBL/GenBank/DDBJ databases">
        <title>Complete Genome Sequences of Extremely Thermoacidophilic, Metal-Mobilizing Type-Strain Members of the Archaeal Family Sulfolobaceae: Acidianus brierleyi DSM-1651T, Acidianus sulfidivorans DSM-18786T, Metallosphaera hakonensis DSM-7519T, and Metallosphaera prunae DSM-10039T.</title>
        <authorList>
            <person name="Counts J.A."/>
            <person name="Kelly R.M."/>
        </authorList>
    </citation>
    <scope>NUCLEOTIDE SEQUENCE [LARGE SCALE GENOMIC DNA]</scope>
    <source>
        <strain evidence="2 3">HO1-1</strain>
    </source>
</reference>